<dbReference type="KEGG" id="rlc:K227x_54920"/>
<dbReference type="GO" id="GO:0045892">
    <property type="term" value="P:negative regulation of DNA-templated transcription"/>
    <property type="evidence" value="ECO:0007669"/>
    <property type="project" value="InterPro"/>
</dbReference>
<dbReference type="InterPro" id="IPR036388">
    <property type="entry name" value="WH-like_DNA-bd_sf"/>
</dbReference>
<dbReference type="AlphaFoldDB" id="A0A517NIV0"/>
<dbReference type="Pfam" id="PF03965">
    <property type="entry name" value="Penicillinase_R"/>
    <property type="match status" value="1"/>
</dbReference>
<accession>A0A517NIV0</accession>
<protein>
    <submittedName>
        <fullName evidence="5">Penicillinase repressor</fullName>
    </submittedName>
</protein>
<keyword evidence="3" id="KW-0238">DNA-binding</keyword>
<dbReference type="RefSeq" id="WP_145174572.1">
    <property type="nucleotide sequence ID" value="NZ_CP036525.1"/>
</dbReference>
<evidence type="ECO:0000313" key="5">
    <source>
        <dbReference type="EMBL" id="QDT07067.1"/>
    </source>
</evidence>
<dbReference type="InterPro" id="IPR005650">
    <property type="entry name" value="BlaI_family"/>
</dbReference>
<dbReference type="GO" id="GO:0003677">
    <property type="term" value="F:DNA binding"/>
    <property type="evidence" value="ECO:0007669"/>
    <property type="project" value="UniProtKB-KW"/>
</dbReference>
<keyword evidence="6" id="KW-1185">Reference proteome</keyword>
<keyword evidence="2" id="KW-0805">Transcription regulation</keyword>
<evidence type="ECO:0000256" key="2">
    <source>
        <dbReference type="ARBA" id="ARBA00023015"/>
    </source>
</evidence>
<dbReference type="Gene3D" id="1.10.4040.10">
    <property type="entry name" value="Penicillinase repressor domain"/>
    <property type="match status" value="1"/>
</dbReference>
<proteinExistence type="inferred from homology"/>
<organism evidence="5 6">
    <name type="scientific">Rubripirellula lacrimiformis</name>
    <dbReference type="NCBI Taxonomy" id="1930273"/>
    <lineage>
        <taxon>Bacteria</taxon>
        <taxon>Pseudomonadati</taxon>
        <taxon>Planctomycetota</taxon>
        <taxon>Planctomycetia</taxon>
        <taxon>Pirellulales</taxon>
        <taxon>Pirellulaceae</taxon>
        <taxon>Rubripirellula</taxon>
    </lineage>
</organism>
<evidence type="ECO:0000256" key="3">
    <source>
        <dbReference type="ARBA" id="ARBA00023125"/>
    </source>
</evidence>
<evidence type="ECO:0000313" key="6">
    <source>
        <dbReference type="Proteomes" id="UP000318538"/>
    </source>
</evidence>
<name>A0A517NIV0_9BACT</name>
<sequence>MARPKTTELTERELEVMHVFWNHGELTANDARELLAKTGIDRAYVTVANLIRILVDKKYLKASNDERPFIYVSIRSFDDVSKSFVGDLVKRVFQGSREAMLVQLLGRKKKLTASEKAFLQNLLEEQE</sequence>
<reference evidence="5 6" key="1">
    <citation type="submission" date="2019-02" db="EMBL/GenBank/DDBJ databases">
        <title>Deep-cultivation of Planctomycetes and their phenomic and genomic characterization uncovers novel biology.</title>
        <authorList>
            <person name="Wiegand S."/>
            <person name="Jogler M."/>
            <person name="Boedeker C."/>
            <person name="Pinto D."/>
            <person name="Vollmers J."/>
            <person name="Rivas-Marin E."/>
            <person name="Kohn T."/>
            <person name="Peeters S.H."/>
            <person name="Heuer A."/>
            <person name="Rast P."/>
            <person name="Oberbeckmann S."/>
            <person name="Bunk B."/>
            <person name="Jeske O."/>
            <person name="Meyerdierks A."/>
            <person name="Storesund J.E."/>
            <person name="Kallscheuer N."/>
            <person name="Luecker S."/>
            <person name="Lage O.M."/>
            <person name="Pohl T."/>
            <person name="Merkel B.J."/>
            <person name="Hornburger P."/>
            <person name="Mueller R.-W."/>
            <person name="Bruemmer F."/>
            <person name="Labrenz M."/>
            <person name="Spormann A.M."/>
            <person name="Op den Camp H."/>
            <person name="Overmann J."/>
            <person name="Amann R."/>
            <person name="Jetten M.S.M."/>
            <person name="Mascher T."/>
            <person name="Medema M.H."/>
            <person name="Devos D.P."/>
            <person name="Kaster A.-K."/>
            <person name="Ovreas L."/>
            <person name="Rohde M."/>
            <person name="Galperin M.Y."/>
            <person name="Jogler C."/>
        </authorList>
    </citation>
    <scope>NUCLEOTIDE SEQUENCE [LARGE SCALE GENOMIC DNA]</scope>
    <source>
        <strain evidence="5 6">K22_7</strain>
    </source>
</reference>
<dbReference type="SUPFAM" id="SSF46785">
    <property type="entry name" value="Winged helix' DNA-binding domain"/>
    <property type="match status" value="1"/>
</dbReference>
<evidence type="ECO:0000256" key="4">
    <source>
        <dbReference type="ARBA" id="ARBA00023163"/>
    </source>
</evidence>
<dbReference type="Gene3D" id="1.10.10.10">
    <property type="entry name" value="Winged helix-like DNA-binding domain superfamily/Winged helix DNA-binding domain"/>
    <property type="match status" value="1"/>
</dbReference>
<dbReference type="EMBL" id="CP036525">
    <property type="protein sequence ID" value="QDT07067.1"/>
    <property type="molecule type" value="Genomic_DNA"/>
</dbReference>
<evidence type="ECO:0000256" key="1">
    <source>
        <dbReference type="ARBA" id="ARBA00011046"/>
    </source>
</evidence>
<dbReference type="OrthoDB" id="280196at2"/>
<keyword evidence="4" id="KW-0804">Transcription</keyword>
<dbReference type="Proteomes" id="UP000318538">
    <property type="component" value="Chromosome"/>
</dbReference>
<dbReference type="InterPro" id="IPR036390">
    <property type="entry name" value="WH_DNA-bd_sf"/>
</dbReference>
<gene>
    <name evidence="5" type="ORF">K227x_54920</name>
</gene>
<comment type="similarity">
    <text evidence="1">Belongs to the BlaI transcriptional regulatory family.</text>
</comment>